<reference evidence="2 3" key="1">
    <citation type="journal article" date="2014" name="Nat. Commun.">
        <title>Klebsormidium flaccidum genome reveals primary factors for plant terrestrial adaptation.</title>
        <authorList>
            <person name="Hori K."/>
            <person name="Maruyama F."/>
            <person name="Fujisawa T."/>
            <person name="Togashi T."/>
            <person name="Yamamoto N."/>
            <person name="Seo M."/>
            <person name="Sato S."/>
            <person name="Yamada T."/>
            <person name="Mori H."/>
            <person name="Tajima N."/>
            <person name="Moriyama T."/>
            <person name="Ikeuchi M."/>
            <person name="Watanabe M."/>
            <person name="Wada H."/>
            <person name="Kobayashi K."/>
            <person name="Saito M."/>
            <person name="Masuda T."/>
            <person name="Sasaki-Sekimoto Y."/>
            <person name="Mashiguchi K."/>
            <person name="Awai K."/>
            <person name="Shimojima M."/>
            <person name="Masuda S."/>
            <person name="Iwai M."/>
            <person name="Nobusawa T."/>
            <person name="Narise T."/>
            <person name="Kondo S."/>
            <person name="Saito H."/>
            <person name="Sato R."/>
            <person name="Murakawa M."/>
            <person name="Ihara Y."/>
            <person name="Oshima-Yamada Y."/>
            <person name="Ohtaka K."/>
            <person name="Satoh M."/>
            <person name="Sonobe K."/>
            <person name="Ishii M."/>
            <person name="Ohtani R."/>
            <person name="Kanamori-Sato M."/>
            <person name="Honoki R."/>
            <person name="Miyazaki D."/>
            <person name="Mochizuki H."/>
            <person name="Umetsu J."/>
            <person name="Higashi K."/>
            <person name="Shibata D."/>
            <person name="Kamiya Y."/>
            <person name="Sato N."/>
            <person name="Nakamura Y."/>
            <person name="Tabata S."/>
            <person name="Ida S."/>
            <person name="Kurokawa K."/>
            <person name="Ohta H."/>
        </authorList>
    </citation>
    <scope>NUCLEOTIDE SEQUENCE [LARGE SCALE GENOMIC DNA]</scope>
    <source>
        <strain evidence="2 3">NIES-2285</strain>
    </source>
</reference>
<keyword evidence="1" id="KW-0472">Membrane</keyword>
<dbReference type="AlphaFoldDB" id="A0A1Y1IQ64"/>
<organism evidence="2 3">
    <name type="scientific">Klebsormidium nitens</name>
    <name type="common">Green alga</name>
    <name type="synonym">Ulothrix nitens</name>
    <dbReference type="NCBI Taxonomy" id="105231"/>
    <lineage>
        <taxon>Eukaryota</taxon>
        <taxon>Viridiplantae</taxon>
        <taxon>Streptophyta</taxon>
        <taxon>Klebsormidiophyceae</taxon>
        <taxon>Klebsormidiales</taxon>
        <taxon>Klebsormidiaceae</taxon>
        <taxon>Klebsormidium</taxon>
    </lineage>
</organism>
<evidence type="ECO:0000256" key="1">
    <source>
        <dbReference type="SAM" id="Phobius"/>
    </source>
</evidence>
<keyword evidence="1" id="KW-0812">Transmembrane</keyword>
<proteinExistence type="predicted"/>
<sequence length="256" mass="27705">MQRSHALSKEPTAGHVLGNLSRKQRLFTFYPVGLGSSRRRVLNCHKSFGSDPGASDNEQPQLAVQNWEPGDAGSPNLPIPLLILFLGFTPATAPALNGPFATLWEVLLSLAILASLVFKFQSLVASAGGRESAYGMQEGPAFLPAPIRRRLYSFALNGPRSLIPLMLRKALLSVLFPCKEILAETWDPFMHALPLVLPLAKVLVVAQQSSRPVSPRRVLKLVLSSPAVLVVIFAVVATAPIRLEQMKSSRVVGEDG</sequence>
<evidence type="ECO:0000313" key="3">
    <source>
        <dbReference type="Proteomes" id="UP000054558"/>
    </source>
</evidence>
<keyword evidence="3" id="KW-1185">Reference proteome</keyword>
<gene>
    <name evidence="2" type="ORF">KFL_011450020</name>
</gene>
<dbReference type="EMBL" id="DF238094">
    <property type="protein sequence ID" value="GAQ92803.1"/>
    <property type="molecule type" value="Genomic_DNA"/>
</dbReference>
<accession>A0A1Y1IQ64</accession>
<evidence type="ECO:0000313" key="2">
    <source>
        <dbReference type="EMBL" id="GAQ92803.1"/>
    </source>
</evidence>
<dbReference type="Proteomes" id="UP000054558">
    <property type="component" value="Unassembled WGS sequence"/>
</dbReference>
<protein>
    <submittedName>
        <fullName evidence="2">Uncharacterized protein</fullName>
    </submittedName>
</protein>
<keyword evidence="1" id="KW-1133">Transmembrane helix</keyword>
<feature type="transmembrane region" description="Helical" evidence="1">
    <location>
        <begin position="218"/>
        <end position="241"/>
    </location>
</feature>
<name>A0A1Y1IQ64_KLENI</name>